<comment type="subcellular location">
    <subcellularLocation>
        <location evidence="1">Cell membrane</location>
        <topology evidence="1">Multi-pass membrane protein</topology>
    </subcellularLocation>
</comment>
<dbReference type="InterPro" id="IPR021062">
    <property type="entry name" value="ArAE_1_C"/>
</dbReference>
<keyword evidence="4 6" id="KW-1133">Transmembrane helix</keyword>
<keyword evidence="9" id="KW-1185">Reference proteome</keyword>
<dbReference type="Pfam" id="PF06081">
    <property type="entry name" value="ArAE_1"/>
    <property type="match status" value="1"/>
</dbReference>
<evidence type="ECO:0000313" key="9">
    <source>
        <dbReference type="Proteomes" id="UP001595932"/>
    </source>
</evidence>
<dbReference type="InterPro" id="IPR038323">
    <property type="entry name" value="ArAE_1_C_sf"/>
</dbReference>
<dbReference type="PANTHER" id="PTHR40064">
    <property type="entry name" value="MEMBRANE PROTEIN-RELATED"/>
    <property type="match status" value="1"/>
</dbReference>
<keyword evidence="3 6" id="KW-0812">Transmembrane</keyword>
<feature type="transmembrane region" description="Helical" evidence="6">
    <location>
        <begin position="86"/>
        <end position="112"/>
    </location>
</feature>
<dbReference type="PANTHER" id="PTHR40064:SF1">
    <property type="entry name" value="MEMBRANE PROTEIN"/>
    <property type="match status" value="1"/>
</dbReference>
<gene>
    <name evidence="8" type="ORF">ACFO5U_04185</name>
</gene>
<keyword evidence="5 6" id="KW-0472">Membrane</keyword>
<dbReference type="Gene3D" id="1.20.120.940">
    <property type="entry name" value="Putative aromatic acid exporter, C-terminal domain"/>
    <property type="match status" value="1"/>
</dbReference>
<feature type="transmembrane region" description="Helical" evidence="6">
    <location>
        <begin position="20"/>
        <end position="45"/>
    </location>
</feature>
<dbReference type="RefSeq" id="WP_377276957.1">
    <property type="nucleotide sequence ID" value="NZ_JBHSGL010000005.1"/>
</dbReference>
<protein>
    <submittedName>
        <fullName evidence="8">Aromatic acid exporter family protein</fullName>
    </submittedName>
</protein>
<evidence type="ECO:0000256" key="3">
    <source>
        <dbReference type="ARBA" id="ARBA00022692"/>
    </source>
</evidence>
<proteinExistence type="predicted"/>
<accession>A0ABV9M8B2</accession>
<evidence type="ECO:0000256" key="6">
    <source>
        <dbReference type="SAM" id="Phobius"/>
    </source>
</evidence>
<evidence type="ECO:0000313" key="8">
    <source>
        <dbReference type="EMBL" id="MFC4712037.1"/>
    </source>
</evidence>
<keyword evidence="2" id="KW-1003">Cell membrane</keyword>
<evidence type="ECO:0000256" key="5">
    <source>
        <dbReference type="ARBA" id="ARBA00023136"/>
    </source>
</evidence>
<feature type="transmembrane region" description="Helical" evidence="6">
    <location>
        <begin position="124"/>
        <end position="146"/>
    </location>
</feature>
<dbReference type="EMBL" id="JBHSGL010000005">
    <property type="protein sequence ID" value="MFC4712037.1"/>
    <property type="molecule type" value="Genomic_DNA"/>
</dbReference>
<evidence type="ECO:0000256" key="1">
    <source>
        <dbReference type="ARBA" id="ARBA00004651"/>
    </source>
</evidence>
<dbReference type="Pfam" id="PF11728">
    <property type="entry name" value="ArAE_1_C"/>
    <property type="match status" value="1"/>
</dbReference>
<name>A0ABV9M8B2_9BACL</name>
<evidence type="ECO:0000256" key="2">
    <source>
        <dbReference type="ARBA" id="ARBA00022475"/>
    </source>
</evidence>
<dbReference type="InterPro" id="IPR010343">
    <property type="entry name" value="ArAE_1"/>
</dbReference>
<dbReference type="InterPro" id="IPR052984">
    <property type="entry name" value="UPF0421"/>
</dbReference>
<organism evidence="8 9">
    <name type="scientific">Planococcus dechangensis</name>
    <dbReference type="NCBI Taxonomy" id="1176255"/>
    <lineage>
        <taxon>Bacteria</taxon>
        <taxon>Bacillati</taxon>
        <taxon>Bacillota</taxon>
        <taxon>Bacilli</taxon>
        <taxon>Bacillales</taxon>
        <taxon>Caryophanaceae</taxon>
        <taxon>Planococcus</taxon>
    </lineage>
</organism>
<sequence length="330" mass="37500">MKLKPYRIGYRTMKTALGAAIAIYLAQLIGLEYYVSAGILTILCIQPTKKKSVRAAFSRFVASMIAIAFAFVFFELGTYSPAMLGLMIILFIPVLVSLGFSDGFVSSAVILLHLYDAKNLTAALFLNEVMLMMIGFGTALLVNMYMPSIENKLASYREEIERLYSSMFKEITIYLRQGESDWSGKELVEAEKLLDKAKALAYQDVENHLLRHENKYYHYFDMREQQLQIIERILPKITALPVIVGQTQLVADFLEDLSEHVHSGNTAHHYIDKLERVKANFAAMPLPDTHEKFLAMADLNAIIQEMETYLEIKQTYKGFHNKKGLKAMPV</sequence>
<reference evidence="9" key="1">
    <citation type="journal article" date="2019" name="Int. J. Syst. Evol. Microbiol.">
        <title>The Global Catalogue of Microorganisms (GCM) 10K type strain sequencing project: providing services to taxonomists for standard genome sequencing and annotation.</title>
        <authorList>
            <consortium name="The Broad Institute Genomics Platform"/>
            <consortium name="The Broad Institute Genome Sequencing Center for Infectious Disease"/>
            <person name="Wu L."/>
            <person name="Ma J."/>
        </authorList>
    </citation>
    <scope>NUCLEOTIDE SEQUENCE [LARGE SCALE GENOMIC DNA]</scope>
    <source>
        <strain evidence="9">CGMCC 1.12151</strain>
    </source>
</reference>
<feature type="domain" description="Putative aromatic acid exporter C-terminal" evidence="7">
    <location>
        <begin position="150"/>
        <end position="314"/>
    </location>
</feature>
<comment type="caution">
    <text evidence="8">The sequence shown here is derived from an EMBL/GenBank/DDBJ whole genome shotgun (WGS) entry which is preliminary data.</text>
</comment>
<dbReference type="Proteomes" id="UP001595932">
    <property type="component" value="Unassembled WGS sequence"/>
</dbReference>
<feature type="transmembrane region" description="Helical" evidence="6">
    <location>
        <begin position="57"/>
        <end position="74"/>
    </location>
</feature>
<evidence type="ECO:0000256" key="4">
    <source>
        <dbReference type="ARBA" id="ARBA00022989"/>
    </source>
</evidence>
<evidence type="ECO:0000259" key="7">
    <source>
        <dbReference type="Pfam" id="PF11728"/>
    </source>
</evidence>